<dbReference type="AlphaFoldDB" id="A0A6J5XPK5"/>
<feature type="domain" description="Myb/SANT-like" evidence="2">
    <location>
        <begin position="195"/>
        <end position="288"/>
    </location>
</feature>
<dbReference type="InterPro" id="IPR024752">
    <property type="entry name" value="Myb/SANT-like_dom"/>
</dbReference>
<gene>
    <name evidence="3" type="ORF">ORAREDHAP_LOCUS40321</name>
</gene>
<keyword evidence="4" id="KW-1185">Reference proteome</keyword>
<dbReference type="PANTHER" id="PTHR46929">
    <property type="entry name" value="EXPRESSED PROTEIN"/>
    <property type="match status" value="1"/>
</dbReference>
<name>A0A6J5XPK5_PRUAR</name>
<protein>
    <recommendedName>
        <fullName evidence="2">Myb/SANT-like domain-containing protein</fullName>
    </recommendedName>
</protein>
<dbReference type="PANTHER" id="PTHR46929:SF8">
    <property type="entry name" value="MYB_SANT-LIKE DOMAIN-CONTAINING PROTEIN"/>
    <property type="match status" value="1"/>
</dbReference>
<organism evidence="3 4">
    <name type="scientific">Prunus armeniaca</name>
    <name type="common">Apricot</name>
    <name type="synonym">Armeniaca vulgaris</name>
    <dbReference type="NCBI Taxonomy" id="36596"/>
    <lineage>
        <taxon>Eukaryota</taxon>
        <taxon>Viridiplantae</taxon>
        <taxon>Streptophyta</taxon>
        <taxon>Embryophyta</taxon>
        <taxon>Tracheophyta</taxon>
        <taxon>Spermatophyta</taxon>
        <taxon>Magnoliopsida</taxon>
        <taxon>eudicotyledons</taxon>
        <taxon>Gunneridae</taxon>
        <taxon>Pentapetalae</taxon>
        <taxon>rosids</taxon>
        <taxon>fabids</taxon>
        <taxon>Rosales</taxon>
        <taxon>Rosaceae</taxon>
        <taxon>Amygdaloideae</taxon>
        <taxon>Amygdaleae</taxon>
        <taxon>Prunus</taxon>
    </lineage>
</organism>
<sequence>MTREGMGSQNPTNSERLRTSWTLPMERYFIDLMLDQVHRGNRMGHTFNKQAWNDMLVMFNTNFGSPYDVNILKSHYTSLWKQFNDIKNLLDQNGFSWDNTRQMVIADRYAWDAYVKVHPDAQLYRNKALMTFNDLCLIYAHTKADGRYSLSSHDIDFDDDIQGMTDGVGMNSPTLAPGPGPVPPPAIKVQTNTDWKPPMDRFFLKLMLDQLGKGNKTNNSFKKQAWKDMVTLFNTKFGSQYRKSFLKQLYKKLLKYYTDVRSILAIKGFYWDEKEQMIVADDDVWDNYIKALPDARLYRKKPLLNYQDLNLIYGNEISNVLRSHLHQGTNSEDDILQYMTGEEREGHSVYGNGHLASFEDLDSEGQDLMIEGEESEDTQIHGNDDFSRTDWTPPMDRFLIDLMLKQLQKVNKIDYSFDDQAWIDVLVLFKERFGLQQDKDLLRRRYKSLEKQYHDTKDLLDQRGFWWDDTQQMVTAYDDIWDAYIKEHPDAESYRTKSKPYYNDLRLIYGKSKSGERCNQSGQAMGCNGDAAKYNHSYHCRTDWTPPMDRYFIDLMLEQVRNGSMVNSKFSRLAWTEMVSKFRAEFGSQHDKDVLKSRFFNLRKQFNGMKTLLDQSGFAWDEMQHMVTADDHLWDAYVKEHPDARSYCNRTLPNFNDLYLIYGNGDIFKRESTSSHTMDAMDDDLGVNLGDETQRTLSSEDDVWEAYIKEYPYTIACANRILNSYNDLTKIYGNGARDGRSSCFGRSVEKMEKMGINMMFGDSPAMEYEIFDQQKKRKPAASSTSASKRAQRIIKEEIQEPLDEKPHIVKGLVSDEEDKDCCSIERIVAALDTVPGIDDELFLEASLILEDDKKAKMFVAMDVAARKKWLYRKLRQ</sequence>
<evidence type="ECO:0000259" key="2">
    <source>
        <dbReference type="Pfam" id="PF12776"/>
    </source>
</evidence>
<accession>A0A6J5XPK5</accession>
<evidence type="ECO:0000313" key="4">
    <source>
        <dbReference type="Proteomes" id="UP000507245"/>
    </source>
</evidence>
<feature type="domain" description="Myb/SANT-like" evidence="2">
    <location>
        <begin position="391"/>
        <end position="484"/>
    </location>
</feature>
<dbReference type="Proteomes" id="UP000507245">
    <property type="component" value="Unassembled WGS sequence"/>
</dbReference>
<feature type="domain" description="Myb/SANT-like" evidence="2">
    <location>
        <begin position="544"/>
        <end position="637"/>
    </location>
</feature>
<proteinExistence type="predicted"/>
<dbReference type="EMBL" id="CAEKKB010000006">
    <property type="protein sequence ID" value="CAB4315579.1"/>
    <property type="molecule type" value="Genomic_DNA"/>
</dbReference>
<reference evidence="4" key="1">
    <citation type="journal article" date="2020" name="Genome Biol.">
        <title>Gamete binning: chromosome-level and haplotype-resolved genome assembly enabled by high-throughput single-cell sequencing of gamete genomes.</title>
        <authorList>
            <person name="Campoy J.A."/>
            <person name="Sun H."/>
            <person name="Goel M."/>
            <person name="Jiao W.-B."/>
            <person name="Folz-Donahue K."/>
            <person name="Wang N."/>
            <person name="Rubio M."/>
            <person name="Liu C."/>
            <person name="Kukat C."/>
            <person name="Ruiz D."/>
            <person name="Huettel B."/>
            <person name="Schneeberger K."/>
        </authorList>
    </citation>
    <scope>NUCLEOTIDE SEQUENCE [LARGE SCALE GENOMIC DNA]</scope>
    <source>
        <strain evidence="4">cv. Rojo Pasion</strain>
    </source>
</reference>
<feature type="coiled-coil region" evidence="1">
    <location>
        <begin position="432"/>
        <end position="459"/>
    </location>
</feature>
<dbReference type="OrthoDB" id="1145453at2759"/>
<keyword evidence="1" id="KW-0175">Coiled coil</keyword>
<evidence type="ECO:0000256" key="1">
    <source>
        <dbReference type="SAM" id="Coils"/>
    </source>
</evidence>
<feature type="domain" description="Myb/SANT-like" evidence="2">
    <location>
        <begin position="20"/>
        <end position="114"/>
    </location>
</feature>
<evidence type="ECO:0000313" key="3">
    <source>
        <dbReference type="EMBL" id="CAB4315579.1"/>
    </source>
</evidence>
<dbReference type="Pfam" id="PF12776">
    <property type="entry name" value="Myb_DNA-bind_3"/>
    <property type="match status" value="4"/>
</dbReference>